<dbReference type="InterPro" id="IPR030929">
    <property type="entry name" value="Aah/TibC-like"/>
</dbReference>
<dbReference type="NCBIfam" id="TIGR04414">
    <property type="entry name" value="hepto_Aah_TibC"/>
    <property type="match status" value="1"/>
</dbReference>
<evidence type="ECO:0000256" key="3">
    <source>
        <dbReference type="SAM" id="MobiDB-lite"/>
    </source>
</evidence>
<evidence type="ECO:0000259" key="4">
    <source>
        <dbReference type="Pfam" id="PF21129"/>
    </source>
</evidence>
<dbReference type="PANTHER" id="PTHR30160">
    <property type="entry name" value="TETRAACYLDISACCHARIDE 4'-KINASE-RELATED"/>
    <property type="match status" value="1"/>
</dbReference>
<comment type="caution">
    <text evidence="5">The sequence shown here is derived from an EMBL/GenBank/DDBJ whole genome shotgun (WGS) entry which is preliminary data.</text>
</comment>
<feature type="compositionally biased region" description="Low complexity" evidence="3">
    <location>
        <begin position="11"/>
        <end position="33"/>
    </location>
</feature>
<proteinExistence type="predicted"/>
<keyword evidence="2" id="KW-0808">Transferase</keyword>
<dbReference type="SUPFAM" id="SSF53756">
    <property type="entry name" value="UDP-Glycosyltransferase/glycogen phosphorylase"/>
    <property type="match status" value="1"/>
</dbReference>
<dbReference type="Proteomes" id="UP000635278">
    <property type="component" value="Unassembled WGS sequence"/>
</dbReference>
<evidence type="ECO:0000256" key="1">
    <source>
        <dbReference type="ARBA" id="ARBA00022676"/>
    </source>
</evidence>
<dbReference type="Pfam" id="PF21129">
    <property type="entry name" value="TibC_1st"/>
    <property type="match status" value="1"/>
</dbReference>
<dbReference type="Gene3D" id="3.40.50.2000">
    <property type="entry name" value="Glycogen Phosphorylase B"/>
    <property type="match status" value="1"/>
</dbReference>
<evidence type="ECO:0000313" key="6">
    <source>
        <dbReference type="Proteomes" id="UP000635278"/>
    </source>
</evidence>
<evidence type="ECO:0000256" key="2">
    <source>
        <dbReference type="ARBA" id="ARBA00022679"/>
    </source>
</evidence>
<evidence type="ECO:0000313" key="5">
    <source>
        <dbReference type="EMBL" id="NHN83473.1"/>
    </source>
</evidence>
<gene>
    <name evidence="5" type="ORF">GOB93_02310</name>
</gene>
<feature type="compositionally biased region" description="Gly residues" evidence="3">
    <location>
        <begin position="34"/>
        <end position="45"/>
    </location>
</feature>
<dbReference type="InterPro" id="IPR051199">
    <property type="entry name" value="LPS_LOS_Heptosyltrfase"/>
</dbReference>
<dbReference type="InterPro" id="IPR049327">
    <property type="entry name" value="TibC/BAHTCr-like_N"/>
</dbReference>
<protein>
    <submittedName>
        <fullName evidence="5">Autotransporter strand-loop-strand O-heptosyltransferase</fullName>
    </submittedName>
</protein>
<dbReference type="Pfam" id="PF01075">
    <property type="entry name" value="Glyco_transf_9"/>
    <property type="match status" value="1"/>
</dbReference>
<sequence length="478" mass="53029">MSEIQNPGPDTGQTTGEISSISGTDISDTDISGAGSGENSSGGAGTTEPQADEAKAEKGPFVPPAPVPTQSGPAGIRFDFNLGCRVQLPEGAWTIRLRDLDTGNILFETKAGKATVNSAKRFYVRFGIEVYDAAGKVFSHELDCRDRDVLIQVPVGTLGDTMGWFPYVARFADVHGCRLTCAMSKLISPLFESAYPHIRFMSPEEVEKEEVLKTFYATYTLGLFFDDAAAVWQPSDFRLVGLHRTAGYILGVDPTEERPEMAADDDPSRPIEEPYVCIATQSSSQCKYWNNPDGWRQIIRFLRDSGYRVICIDQKPVHGAGIVWNQIPHGAEDQTGDRPLAERVRWLRHAEFFIGLSSGLSWLAWAAGCRVVMISGFTHPTNEFHTPWRVVNWHSCNSCWNDPAHRFDHKDFLWCPRHAGTPRQFECTRLITVENVMRVIRTIPGFPVKEPVQTSSGIVADEVPKSGKRVRAPARQPA</sequence>
<dbReference type="EMBL" id="WOTB01000002">
    <property type="protein sequence ID" value="NHN83473.1"/>
    <property type="molecule type" value="Genomic_DNA"/>
</dbReference>
<accession>A0ABX0JL33</accession>
<dbReference type="PANTHER" id="PTHR30160:SF1">
    <property type="entry name" value="LIPOPOLYSACCHARIDE 1,2-N-ACETYLGLUCOSAMINETRANSFERASE-RELATED"/>
    <property type="match status" value="1"/>
</dbReference>
<feature type="region of interest" description="Disordered" evidence="3">
    <location>
        <begin position="457"/>
        <end position="478"/>
    </location>
</feature>
<organism evidence="5 6">
    <name type="scientific">Acetobacter musti</name>
    <dbReference type="NCBI Taxonomy" id="864732"/>
    <lineage>
        <taxon>Bacteria</taxon>
        <taxon>Pseudomonadati</taxon>
        <taxon>Pseudomonadota</taxon>
        <taxon>Alphaproteobacteria</taxon>
        <taxon>Acetobacterales</taxon>
        <taxon>Acetobacteraceae</taxon>
        <taxon>Acetobacter</taxon>
    </lineage>
</organism>
<name>A0ABX0JL33_9PROT</name>
<reference evidence="5 6" key="1">
    <citation type="journal article" date="2020" name="Int. J. Syst. Evol. Microbiol.">
        <title>Novel acetic acid bacteria from cider fermentations: Acetobacter conturbans sp. nov. and Acetobacter fallax sp. nov.</title>
        <authorList>
            <person name="Sombolestani A.S."/>
            <person name="Cleenwerck I."/>
            <person name="Cnockaert M."/>
            <person name="Borremans W."/>
            <person name="Wieme A.D."/>
            <person name="De Vuyst L."/>
            <person name="Vandamme P."/>
        </authorList>
    </citation>
    <scope>NUCLEOTIDE SEQUENCE [LARGE SCALE GENOMIC DNA]</scope>
    <source>
        <strain evidence="5 6">LMG 30640</strain>
    </source>
</reference>
<keyword evidence="1" id="KW-0328">Glycosyltransferase</keyword>
<dbReference type="RefSeq" id="WP_173581899.1">
    <property type="nucleotide sequence ID" value="NZ_WOTB01000002.1"/>
</dbReference>
<keyword evidence="6" id="KW-1185">Reference proteome</keyword>
<dbReference type="InterPro" id="IPR002201">
    <property type="entry name" value="Glyco_trans_9"/>
</dbReference>
<feature type="region of interest" description="Disordered" evidence="3">
    <location>
        <begin position="1"/>
        <end position="72"/>
    </location>
</feature>
<feature type="domain" description="Autotransproter heptosyltransferase TibC/BAHTCr-like N-terminal" evidence="4">
    <location>
        <begin position="72"/>
        <end position="132"/>
    </location>
</feature>